<keyword evidence="2" id="KW-1185">Reference proteome</keyword>
<gene>
    <name evidence="1" type="ORF">RRG08_012447</name>
</gene>
<protein>
    <submittedName>
        <fullName evidence="1">Uncharacterized protein</fullName>
    </submittedName>
</protein>
<name>A0AAE1E9M6_9GAST</name>
<reference evidence="1" key="1">
    <citation type="journal article" date="2023" name="G3 (Bethesda)">
        <title>A reference genome for the long-term kleptoplast-retaining sea slug Elysia crispata morphotype clarki.</title>
        <authorList>
            <person name="Eastman K.E."/>
            <person name="Pendleton A.L."/>
            <person name="Shaikh M.A."/>
            <person name="Suttiyut T."/>
            <person name="Ogas R."/>
            <person name="Tomko P."/>
            <person name="Gavelis G."/>
            <person name="Widhalm J.R."/>
            <person name="Wisecaver J.H."/>
        </authorList>
    </citation>
    <scope>NUCLEOTIDE SEQUENCE</scope>
    <source>
        <strain evidence="1">ECLA1</strain>
    </source>
</reference>
<evidence type="ECO:0000313" key="1">
    <source>
        <dbReference type="EMBL" id="KAK3799396.1"/>
    </source>
</evidence>
<dbReference type="Proteomes" id="UP001283361">
    <property type="component" value="Unassembled WGS sequence"/>
</dbReference>
<sequence length="167" mass="18459">MPVLESAEDLVISRGRRDKPIPINLAGNTSHDAPRDFQFDGFRMSELGYSCFWQITRGGGRGTGRKNIEEKKETQGYRGRERKARVLCASVAAGGSPWPGMSFSWYGPQMTAIVSSRGAHHGVTFQSCDIVFLWVSRQASAACHVNRRGKVTWGGWSLRGTLRGVRA</sequence>
<dbReference type="EMBL" id="JAWDGP010000576">
    <property type="protein sequence ID" value="KAK3799396.1"/>
    <property type="molecule type" value="Genomic_DNA"/>
</dbReference>
<dbReference type="AlphaFoldDB" id="A0AAE1E9M6"/>
<comment type="caution">
    <text evidence="1">The sequence shown here is derived from an EMBL/GenBank/DDBJ whole genome shotgun (WGS) entry which is preliminary data.</text>
</comment>
<proteinExistence type="predicted"/>
<organism evidence="1 2">
    <name type="scientific">Elysia crispata</name>
    <name type="common">lettuce slug</name>
    <dbReference type="NCBI Taxonomy" id="231223"/>
    <lineage>
        <taxon>Eukaryota</taxon>
        <taxon>Metazoa</taxon>
        <taxon>Spiralia</taxon>
        <taxon>Lophotrochozoa</taxon>
        <taxon>Mollusca</taxon>
        <taxon>Gastropoda</taxon>
        <taxon>Heterobranchia</taxon>
        <taxon>Euthyneura</taxon>
        <taxon>Panpulmonata</taxon>
        <taxon>Sacoglossa</taxon>
        <taxon>Placobranchoidea</taxon>
        <taxon>Plakobranchidae</taxon>
        <taxon>Elysia</taxon>
    </lineage>
</organism>
<accession>A0AAE1E9M6</accession>
<evidence type="ECO:0000313" key="2">
    <source>
        <dbReference type="Proteomes" id="UP001283361"/>
    </source>
</evidence>